<feature type="region of interest" description="Disordered" evidence="1">
    <location>
        <begin position="25"/>
        <end position="92"/>
    </location>
</feature>
<dbReference type="AlphaFoldDB" id="A0A7G2CBB8"/>
<feature type="compositionally biased region" description="Polar residues" evidence="1">
    <location>
        <begin position="54"/>
        <end position="69"/>
    </location>
</feature>
<feature type="region of interest" description="Disordered" evidence="1">
    <location>
        <begin position="277"/>
        <end position="307"/>
    </location>
</feature>
<feature type="region of interest" description="Disordered" evidence="1">
    <location>
        <begin position="554"/>
        <end position="595"/>
    </location>
</feature>
<sequence length="612" mass="67652">MNVETIPPRKGSTVEAREAIVPNLDISATQLNSTSVGDSPKNKPTPSKGKEQHTSLPTSATESKRQSTAGEEIGLANIYRNPSSKNLSRHQSRAMLIAPSHVSEKADVNVFDDPFGERAAAAAAQPAAGREGSLRTKLLTEVQLQRIKQEQNERGLRIHEEATDLLEGYSEKRKVFQRAKELTKVMKGRADDVAEMEERNQLLRGAGGADHLVEELQAKTVGAKDAHSPSNREDYGVTDGFNVQAGEEENDTLGLESLEKVGKIQKLRSYQKSLTELDDAEEEEKRKRKRAGASQSNSNNASFYRRKNELSVQSSQVSAEELRKKFNALFGKNEERGNLPPEPPTTFTSAALGTTLEYLYRSISTIEEATNIICVTATFKSKDESATIAAPLRGLNENVAYAKACYEVLLSHLRHFESGQRALLDSGSSEVTALREQFLQKKETLTADQQKEKSLLEVRNGLKTKLLHLNKRCALWEQIFLSPGTENHLRLSYLQSRESNVSVRNMDSNRESIKPAKLINVFSLENNENSLSAYPFNEPHMEQSNGAIELPVDAMTSDAGSPSSIGNSTRAPHSTRAPKRSVTSATFSPGVVSTKKKTNYDNVSYLEQYLRS</sequence>
<feature type="compositionally biased region" description="Polar residues" evidence="1">
    <location>
        <begin position="26"/>
        <end position="45"/>
    </location>
</feature>
<protein>
    <submittedName>
        <fullName evidence="2">Uncharacterized protein</fullName>
    </submittedName>
</protein>
<organism evidence="2 3">
    <name type="scientific">Angomonas deanei</name>
    <dbReference type="NCBI Taxonomy" id="59799"/>
    <lineage>
        <taxon>Eukaryota</taxon>
        <taxon>Discoba</taxon>
        <taxon>Euglenozoa</taxon>
        <taxon>Kinetoplastea</taxon>
        <taxon>Metakinetoplastina</taxon>
        <taxon>Trypanosomatida</taxon>
        <taxon>Trypanosomatidae</taxon>
        <taxon>Strigomonadinae</taxon>
        <taxon>Angomonas</taxon>
    </lineage>
</organism>
<keyword evidence="3" id="KW-1185">Reference proteome</keyword>
<evidence type="ECO:0000256" key="1">
    <source>
        <dbReference type="SAM" id="MobiDB-lite"/>
    </source>
</evidence>
<dbReference type="OrthoDB" id="266614at2759"/>
<gene>
    <name evidence="2" type="ORF">ADEAN_000367800</name>
</gene>
<name>A0A7G2CBB8_9TRYP</name>
<feature type="compositionally biased region" description="Low complexity" evidence="1">
    <location>
        <begin position="292"/>
        <end position="302"/>
    </location>
</feature>
<evidence type="ECO:0000313" key="3">
    <source>
        <dbReference type="Proteomes" id="UP000515908"/>
    </source>
</evidence>
<dbReference type="VEuPathDB" id="TriTrypDB:ADEAN_000367800"/>
<reference evidence="2 3" key="1">
    <citation type="submission" date="2020-08" db="EMBL/GenBank/DDBJ databases">
        <authorList>
            <person name="Newling K."/>
            <person name="Davey J."/>
            <person name="Forrester S."/>
        </authorList>
    </citation>
    <scope>NUCLEOTIDE SEQUENCE [LARGE SCALE GENOMIC DNA]</scope>
    <source>
        <strain evidence="3">Crithidia deanei Carvalho (ATCC PRA-265)</strain>
    </source>
</reference>
<feature type="compositionally biased region" description="Polar residues" evidence="1">
    <location>
        <begin position="558"/>
        <end position="572"/>
    </location>
</feature>
<accession>A0A7G2CBB8</accession>
<proteinExistence type="predicted"/>
<dbReference type="Proteomes" id="UP000515908">
    <property type="component" value="Chromosome 06"/>
</dbReference>
<dbReference type="EMBL" id="LR877150">
    <property type="protein sequence ID" value="CAD2216217.1"/>
    <property type="molecule type" value="Genomic_DNA"/>
</dbReference>
<evidence type="ECO:0000313" key="2">
    <source>
        <dbReference type="EMBL" id="CAD2216217.1"/>
    </source>
</evidence>